<dbReference type="InterPro" id="IPR004387">
    <property type="entry name" value="Pept_M50_Zn"/>
</dbReference>
<keyword evidence="15" id="KW-1185">Reference proteome</keyword>
<keyword evidence="6" id="KW-0378">Hydrolase</keyword>
<evidence type="ECO:0000256" key="5">
    <source>
        <dbReference type="ARBA" id="ARBA00022692"/>
    </source>
</evidence>
<keyword evidence="7" id="KW-0862">Zinc</keyword>
<dbReference type="Proteomes" id="UP001499854">
    <property type="component" value="Unassembled WGS sequence"/>
</dbReference>
<evidence type="ECO:0000256" key="11">
    <source>
        <dbReference type="SAM" id="Phobius"/>
    </source>
</evidence>
<dbReference type="CDD" id="cd06163">
    <property type="entry name" value="S2P-M50_PDZ_RseP-like"/>
    <property type="match status" value="1"/>
</dbReference>
<dbReference type="InterPro" id="IPR036034">
    <property type="entry name" value="PDZ_sf"/>
</dbReference>
<proteinExistence type="inferred from homology"/>
<dbReference type="InterPro" id="IPR041489">
    <property type="entry name" value="PDZ_6"/>
</dbReference>
<comment type="cofactor">
    <cofactor evidence="1">
        <name>Zn(2+)</name>
        <dbReference type="ChEBI" id="CHEBI:29105"/>
    </cofactor>
</comment>
<evidence type="ECO:0000313" key="14">
    <source>
        <dbReference type="EMBL" id="GAA2004094.1"/>
    </source>
</evidence>
<comment type="similarity">
    <text evidence="3">Belongs to the peptidase M50B family.</text>
</comment>
<dbReference type="RefSeq" id="WP_344662712.1">
    <property type="nucleotide sequence ID" value="NZ_BAAAQM010000080.1"/>
</dbReference>
<feature type="domain" description="Peptidase M50" evidence="12">
    <location>
        <begin position="9"/>
        <end position="367"/>
    </location>
</feature>
<evidence type="ECO:0000256" key="8">
    <source>
        <dbReference type="ARBA" id="ARBA00022989"/>
    </source>
</evidence>
<evidence type="ECO:0000256" key="9">
    <source>
        <dbReference type="ARBA" id="ARBA00023049"/>
    </source>
</evidence>
<keyword evidence="9" id="KW-0482">Metalloprotease</keyword>
<keyword evidence="4" id="KW-0645">Protease</keyword>
<gene>
    <name evidence="14" type="ORF">GCM10009838_82920</name>
</gene>
<evidence type="ECO:0000256" key="6">
    <source>
        <dbReference type="ARBA" id="ARBA00022801"/>
    </source>
</evidence>
<protein>
    <submittedName>
        <fullName evidence="14">M50 family metallopeptidase</fullName>
    </submittedName>
</protein>
<sequence length="412" mass="43700">MTLWGWLLFAFALVTSIMLHEAGHMICARKAGGKVTEFFVGFGPRIWSFRKGETEYGVKAIPAGGYVKIIGMTDLEPIAPEDEPRAFYKKPLRWRLLTLSAGSLVHFLIALVLFMAIPMFWGTYKTPAATVGGVSACLKTTAGDCTPSDPKSPAAQAGLQQGDQITAVDGTPVKTWTDVTDALHKGQPALGKDGKPVSAPRPVTITFVHDGRTQTSPQVSPAVGNQLKDTSKYQAGLLIGIQPPDPVHQDVSVPASIGQGFTSWGSNAKASLQGLVDIPKSIPKLFQKQATDNGGAAAPSDRPVGVIGMGNLTGDLIKSGGYGNFLGFIASINLFIGIFNLLPLLPLDGGHIAIALYEAARRKFAALRGRPDPGRVDLNKLMPAAFTFLVLFVGLSLLLMAADITNPLKFPG</sequence>
<evidence type="ECO:0000256" key="7">
    <source>
        <dbReference type="ARBA" id="ARBA00022833"/>
    </source>
</evidence>
<comment type="caution">
    <text evidence="14">The sequence shown here is derived from an EMBL/GenBank/DDBJ whole genome shotgun (WGS) entry which is preliminary data.</text>
</comment>
<dbReference type="PANTHER" id="PTHR42837:SF2">
    <property type="entry name" value="MEMBRANE METALLOPROTEASE ARASP2, CHLOROPLASTIC-RELATED"/>
    <property type="match status" value="1"/>
</dbReference>
<dbReference type="PANTHER" id="PTHR42837">
    <property type="entry name" value="REGULATOR OF SIGMA-E PROTEASE RSEP"/>
    <property type="match status" value="1"/>
</dbReference>
<keyword evidence="8 11" id="KW-1133">Transmembrane helix</keyword>
<dbReference type="InterPro" id="IPR008915">
    <property type="entry name" value="Peptidase_M50"/>
</dbReference>
<evidence type="ECO:0000259" key="13">
    <source>
        <dbReference type="Pfam" id="PF17820"/>
    </source>
</evidence>
<feature type="transmembrane region" description="Helical" evidence="11">
    <location>
        <begin position="94"/>
        <end position="117"/>
    </location>
</feature>
<evidence type="ECO:0000256" key="4">
    <source>
        <dbReference type="ARBA" id="ARBA00022670"/>
    </source>
</evidence>
<comment type="subcellular location">
    <subcellularLocation>
        <location evidence="2">Membrane</location>
        <topology evidence="2">Multi-pass membrane protein</topology>
    </subcellularLocation>
</comment>
<evidence type="ECO:0000259" key="12">
    <source>
        <dbReference type="Pfam" id="PF02163"/>
    </source>
</evidence>
<dbReference type="Gene3D" id="2.30.42.10">
    <property type="match status" value="1"/>
</dbReference>
<evidence type="ECO:0000256" key="3">
    <source>
        <dbReference type="ARBA" id="ARBA00007931"/>
    </source>
</evidence>
<evidence type="ECO:0000256" key="1">
    <source>
        <dbReference type="ARBA" id="ARBA00001947"/>
    </source>
</evidence>
<feature type="domain" description="PDZ" evidence="13">
    <location>
        <begin position="149"/>
        <end position="184"/>
    </location>
</feature>
<name>A0ABP5ERJ4_9ACTN</name>
<dbReference type="Pfam" id="PF17820">
    <property type="entry name" value="PDZ_6"/>
    <property type="match status" value="1"/>
</dbReference>
<keyword evidence="10 11" id="KW-0472">Membrane</keyword>
<dbReference type="EMBL" id="BAAAQM010000080">
    <property type="protein sequence ID" value="GAA2004094.1"/>
    <property type="molecule type" value="Genomic_DNA"/>
</dbReference>
<feature type="transmembrane region" description="Helical" evidence="11">
    <location>
        <begin position="381"/>
        <end position="402"/>
    </location>
</feature>
<evidence type="ECO:0000256" key="10">
    <source>
        <dbReference type="ARBA" id="ARBA00023136"/>
    </source>
</evidence>
<reference evidence="15" key="1">
    <citation type="journal article" date="2019" name="Int. J. Syst. Evol. Microbiol.">
        <title>The Global Catalogue of Microorganisms (GCM) 10K type strain sequencing project: providing services to taxonomists for standard genome sequencing and annotation.</title>
        <authorList>
            <consortium name="The Broad Institute Genomics Platform"/>
            <consortium name="The Broad Institute Genome Sequencing Center for Infectious Disease"/>
            <person name="Wu L."/>
            <person name="Ma J."/>
        </authorList>
    </citation>
    <scope>NUCLEOTIDE SEQUENCE [LARGE SCALE GENOMIC DNA]</scope>
    <source>
        <strain evidence="15">JCM 16013</strain>
    </source>
</reference>
<keyword evidence="5 11" id="KW-0812">Transmembrane</keyword>
<dbReference type="SUPFAM" id="SSF50156">
    <property type="entry name" value="PDZ domain-like"/>
    <property type="match status" value="1"/>
</dbReference>
<evidence type="ECO:0000256" key="2">
    <source>
        <dbReference type="ARBA" id="ARBA00004141"/>
    </source>
</evidence>
<evidence type="ECO:0000313" key="15">
    <source>
        <dbReference type="Proteomes" id="UP001499854"/>
    </source>
</evidence>
<accession>A0ABP5ERJ4</accession>
<dbReference type="Pfam" id="PF02163">
    <property type="entry name" value="Peptidase_M50"/>
    <property type="match status" value="1"/>
</dbReference>
<organism evidence="14 15">
    <name type="scientific">Catenulispora subtropica</name>
    <dbReference type="NCBI Taxonomy" id="450798"/>
    <lineage>
        <taxon>Bacteria</taxon>
        <taxon>Bacillati</taxon>
        <taxon>Actinomycetota</taxon>
        <taxon>Actinomycetes</taxon>
        <taxon>Catenulisporales</taxon>
        <taxon>Catenulisporaceae</taxon>
        <taxon>Catenulispora</taxon>
    </lineage>
</organism>